<dbReference type="InterPro" id="IPR001611">
    <property type="entry name" value="Leu-rich_rpt"/>
</dbReference>
<dbReference type="SMART" id="SM00369">
    <property type="entry name" value="LRR_TYP"/>
    <property type="match status" value="4"/>
</dbReference>
<dbReference type="Proteomes" id="UP000029981">
    <property type="component" value="Chromosome 4"/>
</dbReference>
<evidence type="ECO:0000259" key="5">
    <source>
        <dbReference type="Pfam" id="PF23598"/>
    </source>
</evidence>
<name>A0A0A0L387_CUCSA</name>
<dbReference type="FunFam" id="3.80.10.10:FF:000383">
    <property type="entry name" value="Leucine-rich repeat receptor protein kinase EMS1"/>
    <property type="match status" value="1"/>
</dbReference>
<dbReference type="InterPro" id="IPR051824">
    <property type="entry name" value="LRR_Rcpt-Like_S/T_Kinase"/>
</dbReference>
<evidence type="ECO:0000256" key="2">
    <source>
        <dbReference type="ARBA" id="ARBA00022614"/>
    </source>
</evidence>
<dbReference type="AlphaFoldDB" id="A0A0A0L387"/>
<comment type="subcellular location">
    <subcellularLocation>
        <location evidence="1">Membrane</location>
        <topology evidence="1">Single-pass type I membrane protein</topology>
    </subcellularLocation>
</comment>
<evidence type="ECO:0000256" key="3">
    <source>
        <dbReference type="ARBA" id="ARBA00022737"/>
    </source>
</evidence>
<reference evidence="6 7" key="4">
    <citation type="journal article" date="2011" name="BMC Genomics">
        <title>RNA-Seq improves annotation of protein-coding genes in the cucumber genome.</title>
        <authorList>
            <person name="Li Z."/>
            <person name="Zhang Z."/>
            <person name="Yan P."/>
            <person name="Huang S."/>
            <person name="Fei Z."/>
            <person name="Lin K."/>
        </authorList>
    </citation>
    <scope>NUCLEOTIDE SEQUENCE [LARGE SCALE GENOMIC DNA]</scope>
    <source>
        <strain evidence="7">cv. 9930</strain>
    </source>
</reference>
<dbReference type="Pfam" id="PF00560">
    <property type="entry name" value="LRR_1"/>
    <property type="match status" value="2"/>
</dbReference>
<dbReference type="STRING" id="3659.A0A0A0L387"/>
<dbReference type="GO" id="GO:0005886">
    <property type="term" value="C:plasma membrane"/>
    <property type="evidence" value="ECO:0000318"/>
    <property type="project" value="GO_Central"/>
</dbReference>
<keyword evidence="3" id="KW-0677">Repeat</keyword>
<dbReference type="PANTHER" id="PTHR48006:SF60">
    <property type="entry name" value="PROTEIN KINASE DOMAIN-CONTAINING PROTEIN"/>
    <property type="match status" value="1"/>
</dbReference>
<feature type="signal peptide" evidence="4">
    <location>
        <begin position="1"/>
        <end position="25"/>
    </location>
</feature>
<feature type="domain" description="Disease resistance R13L4/SHOC-2-like LRR" evidence="5">
    <location>
        <begin position="139"/>
        <end position="259"/>
    </location>
</feature>
<dbReference type="InterPro" id="IPR032675">
    <property type="entry name" value="LRR_dom_sf"/>
</dbReference>
<gene>
    <name evidence="6" type="ORF">Csa_4G624970</name>
</gene>
<reference evidence="6 7" key="2">
    <citation type="journal article" date="2009" name="PLoS ONE">
        <title>An integrated genetic and cytogenetic map of the cucumber genome.</title>
        <authorList>
            <person name="Ren Y."/>
            <person name="Zhang Z."/>
            <person name="Liu J."/>
            <person name="Staub J.E."/>
            <person name="Han Y."/>
            <person name="Cheng Z."/>
            <person name="Li X."/>
            <person name="Lu J."/>
            <person name="Miao H."/>
            <person name="Kang H."/>
            <person name="Xie B."/>
            <person name="Gu X."/>
            <person name="Wang X."/>
            <person name="Du Y."/>
            <person name="Jin W."/>
            <person name="Huang S."/>
        </authorList>
    </citation>
    <scope>NUCLEOTIDE SEQUENCE [LARGE SCALE GENOMIC DNA]</scope>
    <source>
        <strain evidence="7">cv. 9930</strain>
    </source>
</reference>
<accession>A0A0A0L387</accession>
<evidence type="ECO:0000313" key="7">
    <source>
        <dbReference type="Proteomes" id="UP000029981"/>
    </source>
</evidence>
<reference evidence="6 7" key="3">
    <citation type="journal article" date="2010" name="BMC Genomics">
        <title>Transcriptome sequencing and comparative analysis of cucumber flowers with different sex types.</title>
        <authorList>
            <person name="Guo S."/>
            <person name="Zheng Y."/>
            <person name="Joung J.G."/>
            <person name="Liu S."/>
            <person name="Zhang Z."/>
            <person name="Crasta O.R."/>
            <person name="Sobral B.W."/>
            <person name="Xu Y."/>
            <person name="Huang S."/>
            <person name="Fei Z."/>
        </authorList>
    </citation>
    <scope>NUCLEOTIDE SEQUENCE [LARGE SCALE GENOMIC DNA]</scope>
    <source>
        <strain evidence="7">cv. 9930</strain>
    </source>
</reference>
<dbReference type="GO" id="GO:0009755">
    <property type="term" value="P:hormone-mediated signaling pathway"/>
    <property type="evidence" value="ECO:0000318"/>
    <property type="project" value="GO_Central"/>
</dbReference>
<dbReference type="Pfam" id="PF23598">
    <property type="entry name" value="LRR_14"/>
    <property type="match status" value="1"/>
</dbReference>
<evidence type="ECO:0000313" key="6">
    <source>
        <dbReference type="EMBL" id="KGN55042.1"/>
    </source>
</evidence>
<protein>
    <recommendedName>
        <fullName evidence="5">Disease resistance R13L4/SHOC-2-like LRR domain-containing protein</fullName>
    </recommendedName>
</protein>
<reference evidence="6 7" key="1">
    <citation type="journal article" date="2009" name="Nat. Genet.">
        <title>The genome of the cucumber, Cucumis sativus L.</title>
        <authorList>
            <person name="Huang S."/>
            <person name="Li R."/>
            <person name="Zhang Z."/>
            <person name="Li L."/>
            <person name="Gu X."/>
            <person name="Fan W."/>
            <person name="Lucas W.J."/>
            <person name="Wang X."/>
            <person name="Xie B."/>
            <person name="Ni P."/>
            <person name="Ren Y."/>
            <person name="Zhu H."/>
            <person name="Li J."/>
            <person name="Lin K."/>
            <person name="Jin W."/>
            <person name="Fei Z."/>
            <person name="Li G."/>
            <person name="Staub J."/>
            <person name="Kilian A."/>
            <person name="van der Vossen E.A."/>
            <person name="Wu Y."/>
            <person name="Guo J."/>
            <person name="He J."/>
            <person name="Jia Z."/>
            <person name="Ren Y."/>
            <person name="Tian G."/>
            <person name="Lu Y."/>
            <person name="Ruan J."/>
            <person name="Qian W."/>
            <person name="Wang M."/>
            <person name="Huang Q."/>
            <person name="Li B."/>
            <person name="Xuan Z."/>
            <person name="Cao J."/>
            <person name="Asan"/>
            <person name="Wu Z."/>
            <person name="Zhang J."/>
            <person name="Cai Q."/>
            <person name="Bai Y."/>
            <person name="Zhao B."/>
            <person name="Han Y."/>
            <person name="Li Y."/>
            <person name="Li X."/>
            <person name="Wang S."/>
            <person name="Shi Q."/>
            <person name="Liu S."/>
            <person name="Cho W.K."/>
            <person name="Kim J.Y."/>
            <person name="Xu Y."/>
            <person name="Heller-Uszynska K."/>
            <person name="Miao H."/>
            <person name="Cheng Z."/>
            <person name="Zhang S."/>
            <person name="Wu J."/>
            <person name="Yang Y."/>
            <person name="Kang H."/>
            <person name="Li M."/>
            <person name="Liang H."/>
            <person name="Ren X."/>
            <person name="Shi Z."/>
            <person name="Wen M."/>
            <person name="Jian M."/>
            <person name="Yang H."/>
            <person name="Zhang G."/>
            <person name="Yang Z."/>
            <person name="Chen R."/>
            <person name="Liu S."/>
            <person name="Li J."/>
            <person name="Ma L."/>
            <person name="Liu H."/>
            <person name="Zhou Y."/>
            <person name="Zhao J."/>
            <person name="Fang X."/>
            <person name="Li G."/>
            <person name="Fang L."/>
            <person name="Li Y."/>
            <person name="Liu D."/>
            <person name="Zheng H."/>
            <person name="Zhang Y."/>
            <person name="Qin N."/>
            <person name="Li Z."/>
            <person name="Yang G."/>
            <person name="Yang S."/>
            <person name="Bolund L."/>
            <person name="Kristiansen K."/>
            <person name="Zheng H."/>
            <person name="Li S."/>
            <person name="Zhang X."/>
            <person name="Yang H."/>
            <person name="Wang J."/>
            <person name="Sun R."/>
            <person name="Zhang B."/>
            <person name="Jiang S."/>
            <person name="Wang J."/>
            <person name="Du Y."/>
            <person name="Li S."/>
        </authorList>
    </citation>
    <scope>NUCLEOTIDE SEQUENCE [LARGE SCALE GENOMIC DNA]</scope>
    <source>
        <strain evidence="7">cv. 9930</strain>
    </source>
</reference>
<dbReference type="InterPro" id="IPR003591">
    <property type="entry name" value="Leu-rich_rpt_typical-subtyp"/>
</dbReference>
<keyword evidence="2" id="KW-0433">Leucine-rich repeat</keyword>
<dbReference type="OMA" id="NCTISDE"/>
<evidence type="ECO:0000256" key="4">
    <source>
        <dbReference type="SAM" id="SignalP"/>
    </source>
</evidence>
<dbReference type="Gene3D" id="3.80.10.10">
    <property type="entry name" value="Ribonuclease Inhibitor"/>
    <property type="match status" value="2"/>
</dbReference>
<dbReference type="Gramene" id="KGN55042">
    <property type="protein sequence ID" value="KGN55042"/>
    <property type="gene ID" value="Csa_4G624970"/>
</dbReference>
<keyword evidence="4" id="KW-0732">Signal</keyword>
<feature type="chain" id="PRO_5001965763" description="Disease resistance R13L4/SHOC-2-like LRR domain-containing protein" evidence="4">
    <location>
        <begin position="26"/>
        <end position="403"/>
    </location>
</feature>
<evidence type="ECO:0000256" key="1">
    <source>
        <dbReference type="ARBA" id="ARBA00004479"/>
    </source>
</evidence>
<keyword evidence="7" id="KW-1185">Reference proteome</keyword>
<dbReference type="InterPro" id="IPR055414">
    <property type="entry name" value="LRR_R13L4/SHOC2-like"/>
</dbReference>
<dbReference type="EMBL" id="CM002925">
    <property type="protein sequence ID" value="KGN55042.1"/>
    <property type="molecule type" value="Genomic_DNA"/>
</dbReference>
<sequence length="403" mass="45275">MCSCSFCIAAFHLLLGLWILCPSFTRTGRRLKGLNLVGVLPVEFANLTQLQELDLTYNLINGSIPKDFARIPLLKFSIIGNRLSGEIPPEIGNIASLEELILEDNQIRGTLPKTLGKLIHLRRLQVSSNNIRGLIPQSFWNLRNLSDFRVDGTNISGNIPEFIGNWTNLQTLYIQGTSMENPIPTAISHLKNLTQLVISDLKGGTVKFPNLSQLTSLQRLVLRNCLIEDRIPEYIGSFNDLRILDLSFNRLSGSIPDTFQNLFVQQETESMFLTNNSLSGQIPSWIAVISSRNIDLSYNNFNEGLSDFGCTQSNNINLISSLSAKSKSDSWCQMKDLPCSREPQRKQKIIDTHTHLLHCSLIVEEEVWSLMVVYMKGMILKVGKQVSLSHHRNGVTLQLVVHC</sequence>
<dbReference type="PANTHER" id="PTHR48006">
    <property type="entry name" value="LEUCINE-RICH REPEAT-CONTAINING PROTEIN DDB_G0281931-RELATED"/>
    <property type="match status" value="1"/>
</dbReference>
<organism evidence="6 7">
    <name type="scientific">Cucumis sativus</name>
    <name type="common">Cucumber</name>
    <dbReference type="NCBI Taxonomy" id="3659"/>
    <lineage>
        <taxon>Eukaryota</taxon>
        <taxon>Viridiplantae</taxon>
        <taxon>Streptophyta</taxon>
        <taxon>Embryophyta</taxon>
        <taxon>Tracheophyta</taxon>
        <taxon>Spermatophyta</taxon>
        <taxon>Magnoliopsida</taxon>
        <taxon>eudicotyledons</taxon>
        <taxon>Gunneridae</taxon>
        <taxon>Pentapetalae</taxon>
        <taxon>rosids</taxon>
        <taxon>fabids</taxon>
        <taxon>Cucurbitales</taxon>
        <taxon>Cucurbitaceae</taxon>
        <taxon>Benincaseae</taxon>
        <taxon>Cucumis</taxon>
    </lineage>
</organism>
<dbReference type="SUPFAM" id="SSF52058">
    <property type="entry name" value="L domain-like"/>
    <property type="match status" value="1"/>
</dbReference>
<proteinExistence type="predicted"/>
<dbReference type="GO" id="GO:0038023">
    <property type="term" value="F:signaling receptor activity"/>
    <property type="evidence" value="ECO:0000318"/>
    <property type="project" value="GO_Central"/>
</dbReference>